<comment type="caution">
    <text evidence="3">The sequence shown here is derived from an EMBL/GenBank/DDBJ whole genome shotgun (WGS) entry which is preliminary data.</text>
</comment>
<keyword evidence="3" id="KW-0378">Hydrolase</keyword>
<dbReference type="PRINTS" id="PR00111">
    <property type="entry name" value="ABHYDROLASE"/>
</dbReference>
<feature type="signal peptide" evidence="1">
    <location>
        <begin position="1"/>
        <end position="25"/>
    </location>
</feature>
<dbReference type="PANTHER" id="PTHR46438:SF11">
    <property type="entry name" value="LIPASE-RELATED"/>
    <property type="match status" value="1"/>
</dbReference>
<dbReference type="PANTHER" id="PTHR46438">
    <property type="entry name" value="ALPHA/BETA-HYDROLASES SUPERFAMILY PROTEIN"/>
    <property type="match status" value="1"/>
</dbReference>
<dbReference type="EMBL" id="JADZGI010000001">
    <property type="protein sequence ID" value="MBH0113357.1"/>
    <property type="molecule type" value="Genomic_DNA"/>
</dbReference>
<feature type="domain" description="AB hydrolase-1" evidence="2">
    <location>
        <begin position="66"/>
        <end position="302"/>
    </location>
</feature>
<dbReference type="Proteomes" id="UP000617634">
    <property type="component" value="Unassembled WGS sequence"/>
</dbReference>
<accession>A0A931HCN0</accession>
<evidence type="ECO:0000313" key="3">
    <source>
        <dbReference type="EMBL" id="MBH0113357.1"/>
    </source>
</evidence>
<dbReference type="AlphaFoldDB" id="A0A931HCN0"/>
<gene>
    <name evidence="3" type="ORF">I5E68_10400</name>
</gene>
<evidence type="ECO:0000259" key="2">
    <source>
        <dbReference type="Pfam" id="PF00561"/>
    </source>
</evidence>
<dbReference type="Gene3D" id="3.40.50.1820">
    <property type="entry name" value="alpha/beta hydrolase"/>
    <property type="match status" value="1"/>
</dbReference>
<evidence type="ECO:0000256" key="1">
    <source>
        <dbReference type="SAM" id="SignalP"/>
    </source>
</evidence>
<dbReference type="GO" id="GO:0016787">
    <property type="term" value="F:hydrolase activity"/>
    <property type="evidence" value="ECO:0007669"/>
    <property type="project" value="UniProtKB-KW"/>
</dbReference>
<dbReference type="InterPro" id="IPR000073">
    <property type="entry name" value="AB_hydrolase_1"/>
</dbReference>
<organism evidence="3 4">
    <name type="scientific">Novosphingobium aureum</name>
    <dbReference type="NCBI Taxonomy" id="2792964"/>
    <lineage>
        <taxon>Bacteria</taxon>
        <taxon>Pseudomonadati</taxon>
        <taxon>Pseudomonadota</taxon>
        <taxon>Alphaproteobacteria</taxon>
        <taxon>Sphingomonadales</taxon>
        <taxon>Sphingomonadaceae</taxon>
        <taxon>Novosphingobium</taxon>
    </lineage>
</organism>
<dbReference type="Pfam" id="PF00561">
    <property type="entry name" value="Abhydrolase_1"/>
    <property type="match status" value="1"/>
</dbReference>
<keyword evidence="1" id="KW-0732">Signal</keyword>
<keyword evidence="4" id="KW-1185">Reference proteome</keyword>
<evidence type="ECO:0000313" key="4">
    <source>
        <dbReference type="Proteomes" id="UP000617634"/>
    </source>
</evidence>
<protein>
    <submittedName>
        <fullName evidence="3">Alpha/beta hydrolase</fullName>
    </submittedName>
</protein>
<proteinExistence type="predicted"/>
<dbReference type="InterPro" id="IPR029058">
    <property type="entry name" value="AB_hydrolase_fold"/>
</dbReference>
<dbReference type="SUPFAM" id="SSF53474">
    <property type="entry name" value="alpha/beta-Hydrolases"/>
    <property type="match status" value="1"/>
</dbReference>
<dbReference type="RefSeq" id="WP_197163539.1">
    <property type="nucleotide sequence ID" value="NZ_JADZGI010000001.1"/>
</dbReference>
<reference evidence="3" key="1">
    <citation type="submission" date="2020-11" db="EMBL/GenBank/DDBJ databases">
        <title>Novosphingobium aureum sp. nov., a marine bacterium isolated from sediment of a salt flat.</title>
        <authorList>
            <person name="Yoo Y."/>
            <person name="Kim J.-J."/>
        </authorList>
    </citation>
    <scope>NUCLEOTIDE SEQUENCE</scope>
    <source>
        <strain evidence="3">YJ-S2-02</strain>
    </source>
</reference>
<sequence length="322" mass="35268">MLRSKSLHASLGALAALLLPLAAGAQDTKPDFLDDAALRAAYALPASQFVEIDGEPVHFVNEGKGPPLLLLHGSFASLRQWDEWAKVLSRHYRVIRFDQSPAGLSGPNLSGDYSIEHRNRIVDGLMDRLGIERFTIIGTSSAGTPTAAYAAARPERVQAVVLANIAAGKINLDFSTLPETLKAALAADQTHPGWHGEEYWRQILLANVVDKSRVTPEVVERWTQINNRMMRDPQVAKDVFAASSLERTSADLARITAPTLLLWSAQDHETTLETHGVKAFEALAARDKTLEVVPSCGHMMPLDCPARSLERLEPFLERVTAK</sequence>
<feature type="chain" id="PRO_5037852904" evidence="1">
    <location>
        <begin position="26"/>
        <end position="322"/>
    </location>
</feature>
<name>A0A931HCN0_9SPHN</name>